<dbReference type="InterPro" id="IPR007110">
    <property type="entry name" value="Ig-like_dom"/>
</dbReference>
<proteinExistence type="predicted"/>
<protein>
    <recommendedName>
        <fullName evidence="1">Ig-like domain-containing protein</fullName>
    </recommendedName>
</protein>
<dbReference type="SMART" id="SM00409">
    <property type="entry name" value="IG"/>
    <property type="match status" value="2"/>
</dbReference>
<dbReference type="EMBL" id="JACVVK020000030">
    <property type="protein sequence ID" value="KAK7501601.1"/>
    <property type="molecule type" value="Genomic_DNA"/>
</dbReference>
<feature type="domain" description="Ig-like" evidence="1">
    <location>
        <begin position="1"/>
        <end position="100"/>
    </location>
</feature>
<dbReference type="InterPro" id="IPR003599">
    <property type="entry name" value="Ig_sub"/>
</dbReference>
<dbReference type="PROSITE" id="PS50835">
    <property type="entry name" value="IG_LIKE"/>
    <property type="match status" value="2"/>
</dbReference>
<dbReference type="PANTHER" id="PTHR23279">
    <property type="entry name" value="DEFECTIVE PROBOSCIS EXTENSION RESPONSE DPR -RELATED"/>
    <property type="match status" value="1"/>
</dbReference>
<evidence type="ECO:0000313" key="3">
    <source>
        <dbReference type="Proteomes" id="UP001519460"/>
    </source>
</evidence>
<feature type="domain" description="Ig-like" evidence="1">
    <location>
        <begin position="109"/>
        <end position="208"/>
    </location>
</feature>
<dbReference type="InterPro" id="IPR036179">
    <property type="entry name" value="Ig-like_dom_sf"/>
</dbReference>
<comment type="caution">
    <text evidence="2">The sequence shown here is derived from an EMBL/GenBank/DDBJ whole genome shotgun (WGS) entry which is preliminary data.</text>
</comment>
<reference evidence="2 3" key="1">
    <citation type="journal article" date="2023" name="Sci. Data">
        <title>Genome assembly of the Korean intertidal mud-creeper Batillaria attramentaria.</title>
        <authorList>
            <person name="Patra A.K."/>
            <person name="Ho P.T."/>
            <person name="Jun S."/>
            <person name="Lee S.J."/>
            <person name="Kim Y."/>
            <person name="Won Y.J."/>
        </authorList>
    </citation>
    <scope>NUCLEOTIDE SEQUENCE [LARGE SCALE GENOMIC DNA]</scope>
    <source>
        <strain evidence="2">Wonlab-2016</strain>
    </source>
</reference>
<dbReference type="Gene3D" id="2.60.40.10">
    <property type="entry name" value="Immunoglobulins"/>
    <property type="match status" value="2"/>
</dbReference>
<dbReference type="SUPFAM" id="SSF48726">
    <property type="entry name" value="Immunoglobulin"/>
    <property type="match status" value="2"/>
</dbReference>
<name>A0ABD0LR20_9CAEN</name>
<evidence type="ECO:0000259" key="1">
    <source>
        <dbReference type="PROSITE" id="PS50835"/>
    </source>
</evidence>
<organism evidence="2 3">
    <name type="scientific">Batillaria attramentaria</name>
    <dbReference type="NCBI Taxonomy" id="370345"/>
    <lineage>
        <taxon>Eukaryota</taxon>
        <taxon>Metazoa</taxon>
        <taxon>Spiralia</taxon>
        <taxon>Lophotrochozoa</taxon>
        <taxon>Mollusca</taxon>
        <taxon>Gastropoda</taxon>
        <taxon>Caenogastropoda</taxon>
        <taxon>Sorbeoconcha</taxon>
        <taxon>Cerithioidea</taxon>
        <taxon>Batillariidae</taxon>
        <taxon>Batillaria</taxon>
    </lineage>
</organism>
<dbReference type="AlphaFoldDB" id="A0ABD0LR20"/>
<dbReference type="Proteomes" id="UP001519460">
    <property type="component" value="Unassembled WGS sequence"/>
</dbReference>
<accession>A0ABD0LR20</accession>
<dbReference type="Pfam" id="PF13927">
    <property type="entry name" value="Ig_3"/>
    <property type="match status" value="1"/>
</dbReference>
<dbReference type="InterPro" id="IPR013783">
    <property type="entry name" value="Ig-like_fold"/>
</dbReference>
<sequence>MFDVLYMARCRQRTSCRSSGEELDVFWEFTALVAWRRVGAKDGHFLTVGTFTWVRGENVMVEHHQELGFISHWNLLIKHVTPADAGQYECQITAKEKMVRFITLEVSGPPVSEPAISVKGKKYVEKGETIHLVCNATGGSQIPEDIDWFKDGSKIDSSRQNHIVITKYRSLEQRALISDLIIDRSRMKDTGTYICRSSEKEIDSLKVTVLVGTTSDEDGNSSNRELKGSSGHRQTAMVVWTLFLYAIQLALAT</sequence>
<dbReference type="InterPro" id="IPR037448">
    <property type="entry name" value="Zig-8"/>
</dbReference>
<dbReference type="CDD" id="cd00096">
    <property type="entry name" value="Ig"/>
    <property type="match status" value="1"/>
</dbReference>
<dbReference type="PANTHER" id="PTHR23279:SF36">
    <property type="entry name" value="DEFECTIVE PROBOSCIS EXTENSION RESPONSE 9, ISOFORM A"/>
    <property type="match status" value="1"/>
</dbReference>
<keyword evidence="3" id="KW-1185">Reference proteome</keyword>
<gene>
    <name evidence="2" type="ORF">BaRGS_00007032</name>
</gene>
<evidence type="ECO:0000313" key="2">
    <source>
        <dbReference type="EMBL" id="KAK7501601.1"/>
    </source>
</evidence>